<proteinExistence type="predicted"/>
<dbReference type="InterPro" id="IPR002763">
    <property type="entry name" value="DUF72"/>
</dbReference>
<sequence length="247" mass="26833">MHDTPRLLIGTAGWSLPAAHRDCFAPGPSQLARYGSVFDAVEINSSFYRPHLADTYRRWAQSVPASFRFSVKLARSITHEARLHQPEALLDAFLPPVSALGDRLGCLLVQLPPSLRWQAPLAHAFFDALRQRYPGPVALEARHASWFHPEALAQLLPFGIAQVAADPAPVPAAAQPGPVAQPVYYRWHGSPQMYYSDYADAALRQLASAATAACEQGRTVWCIFDNTAAGAATGNALQLQRIAGVTV</sequence>
<gene>
    <name evidence="1" type="ORF">N8I74_10550</name>
</gene>
<organism evidence="1 2">
    <name type="scientific">Chitiniphilus purpureus</name>
    <dbReference type="NCBI Taxonomy" id="2981137"/>
    <lineage>
        <taxon>Bacteria</taxon>
        <taxon>Pseudomonadati</taxon>
        <taxon>Pseudomonadota</taxon>
        <taxon>Betaproteobacteria</taxon>
        <taxon>Neisseriales</taxon>
        <taxon>Chitinibacteraceae</taxon>
        <taxon>Chitiniphilus</taxon>
    </lineage>
</organism>
<reference evidence="1" key="1">
    <citation type="submission" date="2022-10" db="EMBL/GenBank/DDBJ databases">
        <title>Chitiniphilus purpureus sp. nov., a novel chitin-degrading bacterium isolated from crawfish pond sediment.</title>
        <authorList>
            <person name="Li K."/>
        </authorList>
    </citation>
    <scope>NUCLEOTIDE SEQUENCE</scope>
    <source>
        <strain evidence="1">CD1</strain>
    </source>
</reference>
<dbReference type="SUPFAM" id="SSF117396">
    <property type="entry name" value="TM1631-like"/>
    <property type="match status" value="1"/>
</dbReference>
<dbReference type="EMBL" id="CP106753">
    <property type="protein sequence ID" value="UXY13761.1"/>
    <property type="molecule type" value="Genomic_DNA"/>
</dbReference>
<evidence type="ECO:0000313" key="2">
    <source>
        <dbReference type="Proteomes" id="UP001061302"/>
    </source>
</evidence>
<keyword evidence="2" id="KW-1185">Reference proteome</keyword>
<dbReference type="PANTHER" id="PTHR30348:SF14">
    <property type="entry name" value="BLR8050 PROTEIN"/>
    <property type="match status" value="1"/>
</dbReference>
<dbReference type="Proteomes" id="UP001061302">
    <property type="component" value="Chromosome"/>
</dbReference>
<dbReference type="PANTHER" id="PTHR30348">
    <property type="entry name" value="UNCHARACTERIZED PROTEIN YECE"/>
    <property type="match status" value="1"/>
</dbReference>
<name>A0ABY6DKW9_9NEIS</name>
<evidence type="ECO:0000313" key="1">
    <source>
        <dbReference type="EMBL" id="UXY13761.1"/>
    </source>
</evidence>
<accession>A0ABY6DKW9</accession>
<dbReference type="InterPro" id="IPR036520">
    <property type="entry name" value="UPF0759_sf"/>
</dbReference>
<dbReference type="Gene3D" id="3.20.20.410">
    <property type="entry name" value="Protein of unknown function UPF0759"/>
    <property type="match status" value="1"/>
</dbReference>
<dbReference type="RefSeq" id="WP_263123012.1">
    <property type="nucleotide sequence ID" value="NZ_CP106753.1"/>
</dbReference>
<protein>
    <submittedName>
        <fullName evidence="1">DUF72 domain-containing protein</fullName>
    </submittedName>
</protein>
<dbReference type="Pfam" id="PF01904">
    <property type="entry name" value="DUF72"/>
    <property type="match status" value="1"/>
</dbReference>